<dbReference type="Proteomes" id="UP000636479">
    <property type="component" value="Unassembled WGS sequence"/>
</dbReference>
<feature type="compositionally biased region" description="Low complexity" evidence="1">
    <location>
        <begin position="68"/>
        <end position="83"/>
    </location>
</feature>
<evidence type="ECO:0000313" key="3">
    <source>
        <dbReference type="Proteomes" id="UP000636479"/>
    </source>
</evidence>
<accession>A0A8H6WE91</accession>
<gene>
    <name evidence="2" type="ORF">MIND_00063100</name>
</gene>
<evidence type="ECO:0000313" key="2">
    <source>
        <dbReference type="EMBL" id="KAF7315479.1"/>
    </source>
</evidence>
<feature type="region of interest" description="Disordered" evidence="1">
    <location>
        <begin position="1"/>
        <end position="99"/>
    </location>
</feature>
<organism evidence="2 3">
    <name type="scientific">Mycena indigotica</name>
    <dbReference type="NCBI Taxonomy" id="2126181"/>
    <lineage>
        <taxon>Eukaryota</taxon>
        <taxon>Fungi</taxon>
        <taxon>Dikarya</taxon>
        <taxon>Basidiomycota</taxon>
        <taxon>Agaricomycotina</taxon>
        <taxon>Agaricomycetes</taxon>
        <taxon>Agaricomycetidae</taxon>
        <taxon>Agaricales</taxon>
        <taxon>Marasmiineae</taxon>
        <taxon>Mycenaceae</taxon>
        <taxon>Mycena</taxon>
    </lineage>
</organism>
<feature type="region of interest" description="Disordered" evidence="1">
    <location>
        <begin position="152"/>
        <end position="180"/>
    </location>
</feature>
<keyword evidence="3" id="KW-1185">Reference proteome</keyword>
<name>A0A8H6WE91_9AGAR</name>
<proteinExistence type="predicted"/>
<dbReference type="AlphaFoldDB" id="A0A8H6WE91"/>
<sequence length="180" mass="19474">MVESLACYTNSQMPLFKSQPAQPEPAPAPQKGGLFSRNRSPTPPPPATTNTHRGFFSRRRSSEDSSLDGRSSGSDRFLARGGSVRSGGSGSFFNRNNNHLDAVHRDPKIMAAKAKVGLAEKAEVEADRALSAARTMVREAKEHVRILEREAAEEHKRAKAKQAVANDVSRTAASLGRHGN</sequence>
<dbReference type="RefSeq" id="XP_037225502.1">
    <property type="nucleotide sequence ID" value="XM_037357592.1"/>
</dbReference>
<dbReference type="OrthoDB" id="3211582at2759"/>
<dbReference type="EMBL" id="JACAZF010000001">
    <property type="protein sequence ID" value="KAF7315479.1"/>
    <property type="molecule type" value="Genomic_DNA"/>
</dbReference>
<reference evidence="2" key="1">
    <citation type="submission" date="2020-05" db="EMBL/GenBank/DDBJ databases">
        <title>Mycena genomes resolve the evolution of fungal bioluminescence.</title>
        <authorList>
            <person name="Tsai I.J."/>
        </authorList>
    </citation>
    <scope>NUCLEOTIDE SEQUENCE</scope>
    <source>
        <strain evidence="2">171206Taipei</strain>
    </source>
</reference>
<comment type="caution">
    <text evidence="2">The sequence shown here is derived from an EMBL/GenBank/DDBJ whole genome shotgun (WGS) entry which is preliminary data.</text>
</comment>
<evidence type="ECO:0000256" key="1">
    <source>
        <dbReference type="SAM" id="MobiDB-lite"/>
    </source>
</evidence>
<dbReference type="GeneID" id="59340108"/>
<protein>
    <submittedName>
        <fullName evidence="2">Uncharacterized protein</fullName>
    </submittedName>
</protein>